<dbReference type="Gene3D" id="3.30.1180.20">
    <property type="entry name" value="Dihydroxyacetone kinase, domain 2"/>
    <property type="match status" value="1"/>
</dbReference>
<dbReference type="InterPro" id="IPR004007">
    <property type="entry name" value="DhaL_dom"/>
</dbReference>
<keyword evidence="3 7" id="KW-0418">Kinase</keyword>
<evidence type="ECO:0000256" key="1">
    <source>
        <dbReference type="ARBA" id="ARBA00022679"/>
    </source>
</evidence>
<sequence length="500" mass="51298">MTVIFNDPASFVDDQLEGFAELYADRLRMVPGGVVGHREGPPRVAVVIGGGSGHYPAFAGLVGPGFAAGAVVGNVFTSPSAAQVYSVAKASDQGRGVILSFGNYAGDLMNFGIAADRLRSEGVDTRIVTVTDDIASSPTVAGRRGIAGDFTVFKVMGAAAEKGSSLDDVERLGRLANDRTRSFGVAFTGCTLPGAAAPLFVVPDGEMSIGLGIHGEPGVSDTPRLTSRELAAVLVDGVLSERPSAASARVAVIVNGLGSTKHEELFILWRDVAELLRRHDLAPVGAEVGELVTSLDMGGCSLTVMWLDDELEAAWQADAYTPAYRKVGAATARLRPADLGAVADELGRVPESTAAARALVPAFRSAAGLVSRVLHDNEAELGRIDAVAGDGDHGRGMVKGADAAAAALSAADGGGVAWNLRRAGREWAAQAGGTSGVLWGAGIEAAAAVIGDDRETYDATIAPAAVDAFLAAVIELGGAQPNDKTMVDALTPFAATLRER</sequence>
<dbReference type="InterPro" id="IPR050861">
    <property type="entry name" value="Dihydroxyacetone_Kinase"/>
</dbReference>
<dbReference type="SUPFAM" id="SSF82549">
    <property type="entry name" value="DAK1/DegV-like"/>
    <property type="match status" value="1"/>
</dbReference>
<dbReference type="InterPro" id="IPR004006">
    <property type="entry name" value="DhaK_dom"/>
</dbReference>
<keyword evidence="8" id="KW-1185">Reference proteome</keyword>
<evidence type="ECO:0000259" key="6">
    <source>
        <dbReference type="PROSITE" id="PS51481"/>
    </source>
</evidence>
<protein>
    <submittedName>
        <fullName evidence="7">Dihydroxyacetone kinase family protein</fullName>
    </submittedName>
</protein>
<accession>A0ABV5T2P6</accession>
<dbReference type="PANTHER" id="PTHR28629">
    <property type="entry name" value="TRIOKINASE/FMN CYCLASE"/>
    <property type="match status" value="1"/>
</dbReference>
<dbReference type="InterPro" id="IPR036117">
    <property type="entry name" value="DhaL_dom_sf"/>
</dbReference>
<dbReference type="PROSITE" id="PS51481">
    <property type="entry name" value="DHAK"/>
    <property type="match status" value="1"/>
</dbReference>
<dbReference type="Pfam" id="PF02734">
    <property type="entry name" value="Dak2"/>
    <property type="match status" value="1"/>
</dbReference>
<feature type="domain" description="DhaL" evidence="5">
    <location>
        <begin position="361"/>
        <end position="500"/>
    </location>
</feature>
<gene>
    <name evidence="7" type="ORF">ACFFPJ_12850</name>
</gene>
<organism evidence="7 8">
    <name type="scientific">Microbacterium terregens</name>
    <dbReference type="NCBI Taxonomy" id="69363"/>
    <lineage>
        <taxon>Bacteria</taxon>
        <taxon>Bacillati</taxon>
        <taxon>Actinomycetota</taxon>
        <taxon>Actinomycetes</taxon>
        <taxon>Micrococcales</taxon>
        <taxon>Microbacteriaceae</taxon>
        <taxon>Microbacterium</taxon>
    </lineage>
</organism>
<dbReference type="PROSITE" id="PS51480">
    <property type="entry name" value="DHAL"/>
    <property type="match status" value="1"/>
</dbReference>
<dbReference type="EMBL" id="JBHMBE010000004">
    <property type="protein sequence ID" value="MFB9646682.1"/>
    <property type="molecule type" value="Genomic_DNA"/>
</dbReference>
<name>A0ABV5T2P6_9MICO</name>
<dbReference type="Pfam" id="PF02733">
    <property type="entry name" value="Dak1"/>
    <property type="match status" value="1"/>
</dbReference>
<reference evidence="7 8" key="1">
    <citation type="submission" date="2024-09" db="EMBL/GenBank/DDBJ databases">
        <authorList>
            <person name="Sun Q."/>
            <person name="Mori K."/>
        </authorList>
    </citation>
    <scope>NUCLEOTIDE SEQUENCE [LARGE SCALE GENOMIC DNA]</scope>
    <source>
        <strain evidence="7 8">JCM 1342</strain>
    </source>
</reference>
<feature type="domain" description="DhaK" evidence="6">
    <location>
        <begin position="7"/>
        <end position="324"/>
    </location>
</feature>
<dbReference type="SUPFAM" id="SSF101473">
    <property type="entry name" value="DhaL-like"/>
    <property type="match status" value="1"/>
</dbReference>
<dbReference type="PANTHER" id="PTHR28629:SF4">
    <property type="entry name" value="TRIOKINASE_FMN CYCLASE"/>
    <property type="match status" value="1"/>
</dbReference>
<evidence type="ECO:0000259" key="5">
    <source>
        <dbReference type="PROSITE" id="PS51480"/>
    </source>
</evidence>
<keyword evidence="2" id="KW-0547">Nucleotide-binding</keyword>
<evidence type="ECO:0000256" key="3">
    <source>
        <dbReference type="ARBA" id="ARBA00022777"/>
    </source>
</evidence>
<keyword evidence="4" id="KW-0067">ATP-binding</keyword>
<evidence type="ECO:0000256" key="2">
    <source>
        <dbReference type="ARBA" id="ARBA00022741"/>
    </source>
</evidence>
<dbReference type="NCBIfam" id="NF011049">
    <property type="entry name" value="PRK14479.1"/>
    <property type="match status" value="1"/>
</dbReference>
<evidence type="ECO:0000256" key="4">
    <source>
        <dbReference type="ARBA" id="ARBA00022840"/>
    </source>
</evidence>
<proteinExistence type="predicted"/>
<evidence type="ECO:0000313" key="8">
    <source>
        <dbReference type="Proteomes" id="UP001589611"/>
    </source>
</evidence>
<feature type="non-terminal residue" evidence="7">
    <location>
        <position position="500"/>
    </location>
</feature>
<evidence type="ECO:0000313" key="7">
    <source>
        <dbReference type="EMBL" id="MFB9646682.1"/>
    </source>
</evidence>
<dbReference type="Gene3D" id="1.25.40.340">
    <property type="match status" value="1"/>
</dbReference>
<comment type="caution">
    <text evidence="7">The sequence shown here is derived from an EMBL/GenBank/DDBJ whole genome shotgun (WGS) entry which is preliminary data.</text>
</comment>
<keyword evidence="1" id="KW-0808">Transferase</keyword>
<dbReference type="Gene3D" id="3.40.50.10440">
    <property type="entry name" value="Dihydroxyacetone kinase, domain 1"/>
    <property type="match status" value="1"/>
</dbReference>
<dbReference type="SMART" id="SM01120">
    <property type="entry name" value="Dak2"/>
    <property type="match status" value="1"/>
</dbReference>
<dbReference type="Proteomes" id="UP001589611">
    <property type="component" value="Unassembled WGS sequence"/>
</dbReference>
<dbReference type="GO" id="GO:0016301">
    <property type="term" value="F:kinase activity"/>
    <property type="evidence" value="ECO:0007669"/>
    <property type="project" value="UniProtKB-KW"/>
</dbReference>
<dbReference type="RefSeq" id="WP_378721579.1">
    <property type="nucleotide sequence ID" value="NZ_JBHMBE010000004.1"/>
</dbReference>